<evidence type="ECO:0000259" key="1">
    <source>
        <dbReference type="PROSITE" id="PS50126"/>
    </source>
</evidence>
<dbReference type="EnsemblProtists" id="EKX31333">
    <property type="protein sequence ID" value="EKX31333"/>
    <property type="gene ID" value="GUITHDRAFT_149367"/>
</dbReference>
<dbReference type="PROSITE" id="PS50126">
    <property type="entry name" value="S1"/>
    <property type="match status" value="1"/>
</dbReference>
<name>L1I4Z6_GUITC</name>
<dbReference type="GeneID" id="17288058"/>
<dbReference type="OrthoDB" id="995477at2759"/>
<dbReference type="InterPro" id="IPR003029">
    <property type="entry name" value="S1_domain"/>
</dbReference>
<proteinExistence type="predicted"/>
<dbReference type="HOGENOM" id="CLU_2140018_0_0_1"/>
<dbReference type="PaxDb" id="55529-EKX31333"/>
<feature type="non-terminal residue" evidence="2">
    <location>
        <position position="1"/>
    </location>
</feature>
<dbReference type="SUPFAM" id="SSF50249">
    <property type="entry name" value="Nucleic acid-binding proteins"/>
    <property type="match status" value="1"/>
</dbReference>
<dbReference type="InterPro" id="IPR050437">
    <property type="entry name" value="Ribos_protein_bS1-like"/>
</dbReference>
<accession>L1I4Z6</accession>
<dbReference type="GO" id="GO:0003735">
    <property type="term" value="F:structural constituent of ribosome"/>
    <property type="evidence" value="ECO:0007669"/>
    <property type="project" value="TreeGrafter"/>
</dbReference>
<evidence type="ECO:0000313" key="2">
    <source>
        <dbReference type="EMBL" id="EKX31333.1"/>
    </source>
</evidence>
<organism evidence="2">
    <name type="scientific">Guillardia theta (strain CCMP2712)</name>
    <name type="common">Cryptophyte</name>
    <dbReference type="NCBI Taxonomy" id="905079"/>
    <lineage>
        <taxon>Eukaryota</taxon>
        <taxon>Cryptophyceae</taxon>
        <taxon>Pyrenomonadales</taxon>
        <taxon>Geminigeraceae</taxon>
        <taxon>Guillardia</taxon>
    </lineage>
</organism>
<dbReference type="KEGG" id="gtt:GUITHDRAFT_149367"/>
<dbReference type="Pfam" id="PF00575">
    <property type="entry name" value="S1"/>
    <property type="match status" value="1"/>
</dbReference>
<dbReference type="RefSeq" id="XP_005818313.1">
    <property type="nucleotide sequence ID" value="XM_005818256.1"/>
</dbReference>
<reference evidence="4" key="2">
    <citation type="submission" date="2012-11" db="EMBL/GenBank/DDBJ databases">
        <authorList>
            <person name="Kuo A."/>
            <person name="Curtis B.A."/>
            <person name="Tanifuji G."/>
            <person name="Burki F."/>
            <person name="Gruber A."/>
            <person name="Irimia M."/>
            <person name="Maruyama S."/>
            <person name="Arias M.C."/>
            <person name="Ball S.G."/>
            <person name="Gile G.H."/>
            <person name="Hirakawa Y."/>
            <person name="Hopkins J.F."/>
            <person name="Rensing S.A."/>
            <person name="Schmutz J."/>
            <person name="Symeonidi A."/>
            <person name="Elias M."/>
            <person name="Eveleigh R.J."/>
            <person name="Herman E.K."/>
            <person name="Klute M.J."/>
            <person name="Nakayama T."/>
            <person name="Obornik M."/>
            <person name="Reyes-Prieto A."/>
            <person name="Armbrust E.V."/>
            <person name="Aves S.J."/>
            <person name="Beiko R.G."/>
            <person name="Coutinho P."/>
            <person name="Dacks J.B."/>
            <person name="Durnford D.G."/>
            <person name="Fast N.M."/>
            <person name="Green B.R."/>
            <person name="Grisdale C."/>
            <person name="Hempe F."/>
            <person name="Henrissat B."/>
            <person name="Hoppner M.P."/>
            <person name="Ishida K.-I."/>
            <person name="Kim E."/>
            <person name="Koreny L."/>
            <person name="Kroth P.G."/>
            <person name="Liu Y."/>
            <person name="Malik S.-B."/>
            <person name="Maier U.G."/>
            <person name="McRose D."/>
            <person name="Mock T."/>
            <person name="Neilson J.A."/>
            <person name="Onodera N.T."/>
            <person name="Poole A.M."/>
            <person name="Pritham E.J."/>
            <person name="Richards T.A."/>
            <person name="Rocap G."/>
            <person name="Roy S.W."/>
            <person name="Sarai C."/>
            <person name="Schaack S."/>
            <person name="Shirato S."/>
            <person name="Slamovits C.H."/>
            <person name="Spencer D.F."/>
            <person name="Suzuki S."/>
            <person name="Worden A.Z."/>
            <person name="Zauner S."/>
            <person name="Barry K."/>
            <person name="Bell C."/>
            <person name="Bharti A.K."/>
            <person name="Crow J.A."/>
            <person name="Grimwood J."/>
            <person name="Kramer R."/>
            <person name="Lindquist E."/>
            <person name="Lucas S."/>
            <person name="Salamov A."/>
            <person name="McFadden G.I."/>
            <person name="Lane C.E."/>
            <person name="Keeling P.J."/>
            <person name="Gray M.W."/>
            <person name="Grigoriev I.V."/>
            <person name="Archibald J.M."/>
        </authorList>
    </citation>
    <scope>NUCLEOTIDE SEQUENCE</scope>
    <source>
        <strain evidence="4">CCMP2712</strain>
    </source>
</reference>
<evidence type="ECO:0000313" key="4">
    <source>
        <dbReference type="Proteomes" id="UP000011087"/>
    </source>
</evidence>
<dbReference type="AlphaFoldDB" id="L1I4Z6"/>
<keyword evidence="4" id="KW-1185">Reference proteome</keyword>
<gene>
    <name evidence="2" type="ORF">GUITHDRAFT_149367</name>
</gene>
<evidence type="ECO:0000313" key="3">
    <source>
        <dbReference type="EnsemblProtists" id="EKX31333"/>
    </source>
</evidence>
<dbReference type="EMBL" id="JH993299">
    <property type="protein sequence ID" value="EKX31333.1"/>
    <property type="molecule type" value="Genomic_DNA"/>
</dbReference>
<reference evidence="3" key="3">
    <citation type="submission" date="2016-03" db="UniProtKB">
        <authorList>
            <consortium name="EnsemblProtists"/>
        </authorList>
    </citation>
    <scope>IDENTIFICATION</scope>
</reference>
<dbReference type="GO" id="GO:0003729">
    <property type="term" value="F:mRNA binding"/>
    <property type="evidence" value="ECO:0007669"/>
    <property type="project" value="TreeGrafter"/>
</dbReference>
<dbReference type="InterPro" id="IPR012340">
    <property type="entry name" value="NA-bd_OB-fold"/>
</dbReference>
<dbReference type="Gene3D" id="2.40.50.140">
    <property type="entry name" value="Nucleic acid-binding proteins"/>
    <property type="match status" value="1"/>
</dbReference>
<sequence>MSTEFVYSPRDVVSPGKEIEGWVKFCDADAGKLWLTLVEMKAVQSQEGLPLDKFDELVGQEVDGTITRITNFGAFLNVGCEVDAFLHATQLPKHKHNGKRQTLQDLVIGRTVK</sequence>
<dbReference type="GO" id="GO:0006412">
    <property type="term" value="P:translation"/>
    <property type="evidence" value="ECO:0007669"/>
    <property type="project" value="TreeGrafter"/>
</dbReference>
<protein>
    <recommendedName>
        <fullName evidence="1">S1 motif domain-containing protein</fullName>
    </recommendedName>
</protein>
<dbReference type="Proteomes" id="UP000011087">
    <property type="component" value="Unassembled WGS sequence"/>
</dbReference>
<reference evidence="2 4" key="1">
    <citation type="journal article" date="2012" name="Nature">
        <title>Algal genomes reveal evolutionary mosaicism and the fate of nucleomorphs.</title>
        <authorList>
            <consortium name="DOE Joint Genome Institute"/>
            <person name="Curtis B.A."/>
            <person name="Tanifuji G."/>
            <person name="Burki F."/>
            <person name="Gruber A."/>
            <person name="Irimia M."/>
            <person name="Maruyama S."/>
            <person name="Arias M.C."/>
            <person name="Ball S.G."/>
            <person name="Gile G.H."/>
            <person name="Hirakawa Y."/>
            <person name="Hopkins J.F."/>
            <person name="Kuo A."/>
            <person name="Rensing S.A."/>
            <person name="Schmutz J."/>
            <person name="Symeonidi A."/>
            <person name="Elias M."/>
            <person name="Eveleigh R.J."/>
            <person name="Herman E.K."/>
            <person name="Klute M.J."/>
            <person name="Nakayama T."/>
            <person name="Obornik M."/>
            <person name="Reyes-Prieto A."/>
            <person name="Armbrust E.V."/>
            <person name="Aves S.J."/>
            <person name="Beiko R.G."/>
            <person name="Coutinho P."/>
            <person name="Dacks J.B."/>
            <person name="Durnford D.G."/>
            <person name="Fast N.M."/>
            <person name="Green B.R."/>
            <person name="Grisdale C.J."/>
            <person name="Hempel F."/>
            <person name="Henrissat B."/>
            <person name="Hoppner M.P."/>
            <person name="Ishida K."/>
            <person name="Kim E."/>
            <person name="Koreny L."/>
            <person name="Kroth P.G."/>
            <person name="Liu Y."/>
            <person name="Malik S.B."/>
            <person name="Maier U.G."/>
            <person name="McRose D."/>
            <person name="Mock T."/>
            <person name="Neilson J.A."/>
            <person name="Onodera N.T."/>
            <person name="Poole A.M."/>
            <person name="Pritham E.J."/>
            <person name="Richards T.A."/>
            <person name="Rocap G."/>
            <person name="Roy S.W."/>
            <person name="Sarai C."/>
            <person name="Schaack S."/>
            <person name="Shirato S."/>
            <person name="Slamovits C.H."/>
            <person name="Spencer D.F."/>
            <person name="Suzuki S."/>
            <person name="Worden A.Z."/>
            <person name="Zauner S."/>
            <person name="Barry K."/>
            <person name="Bell C."/>
            <person name="Bharti A.K."/>
            <person name="Crow J.A."/>
            <person name="Grimwood J."/>
            <person name="Kramer R."/>
            <person name="Lindquist E."/>
            <person name="Lucas S."/>
            <person name="Salamov A."/>
            <person name="McFadden G.I."/>
            <person name="Lane C.E."/>
            <person name="Keeling P.J."/>
            <person name="Gray M.W."/>
            <person name="Grigoriev I.V."/>
            <person name="Archibald J.M."/>
        </authorList>
    </citation>
    <scope>NUCLEOTIDE SEQUENCE</scope>
    <source>
        <strain evidence="2 4">CCMP2712</strain>
    </source>
</reference>
<feature type="domain" description="S1 motif" evidence="1">
    <location>
        <begin position="59"/>
        <end position="113"/>
    </location>
</feature>
<dbReference type="PANTHER" id="PTHR10724">
    <property type="entry name" value="30S RIBOSOMAL PROTEIN S1"/>
    <property type="match status" value="1"/>
</dbReference>